<comment type="similarity">
    <text evidence="1">Belongs to the short-chain dehydrogenases/reductases (SDR) family.</text>
</comment>
<keyword evidence="2" id="KW-0560">Oxidoreductase</keyword>
<sequence length="297" mass="32818">MEFKTIPLTQRIHNRPYDAILPTRPELSQAGKTVLITAGTAGIAYAIARNFGLAGADRVIITGRSEEKLKSAVKSLTDEVQGKSKARYDGRVCQVADPSSIDALFNDLAKDNIHVDVLVLSAAHMIAGKITDQTWEVVWEQFIVNVRSLHQFYELFEKQARIRDGPRYVLNVSSCAIHHFTSGIDAGAYTLTKNSGSLLLQKIADETNPSKTQIINFHPGSILGLRVQEYGMDANSANWDHEDLPGSFAVWAASPEATFLHGRFVWAAWDVEELKSGPLREKLEKDANFLKVSVNGI</sequence>
<reference evidence="3 4" key="1">
    <citation type="journal article" date="2018" name="PLoS Pathog.">
        <title>Evolution of structural diversity of trichothecenes, a family of toxins produced by plant pathogenic and entomopathogenic fungi.</title>
        <authorList>
            <person name="Proctor R.H."/>
            <person name="McCormick S.P."/>
            <person name="Kim H.S."/>
            <person name="Cardoza R.E."/>
            <person name="Stanley A.M."/>
            <person name="Lindo L."/>
            <person name="Kelly A."/>
            <person name="Brown D.W."/>
            <person name="Lee T."/>
            <person name="Vaughan M.M."/>
            <person name="Alexander N.J."/>
            <person name="Busman M."/>
            <person name="Gutierrez S."/>
        </authorList>
    </citation>
    <scope>NUCLEOTIDE SEQUENCE [LARGE SCALE GENOMIC DNA]</scope>
    <source>
        <strain evidence="3 4">NRRL 13405</strain>
    </source>
</reference>
<organism evidence="3 4">
    <name type="scientific">Fusarium flagelliforme</name>
    <dbReference type="NCBI Taxonomy" id="2675880"/>
    <lineage>
        <taxon>Eukaryota</taxon>
        <taxon>Fungi</taxon>
        <taxon>Dikarya</taxon>
        <taxon>Ascomycota</taxon>
        <taxon>Pezizomycotina</taxon>
        <taxon>Sordariomycetes</taxon>
        <taxon>Hypocreomycetidae</taxon>
        <taxon>Hypocreales</taxon>
        <taxon>Nectriaceae</taxon>
        <taxon>Fusarium</taxon>
        <taxon>Fusarium incarnatum-equiseti species complex</taxon>
    </lineage>
</organism>
<dbReference type="Pfam" id="PF00106">
    <property type="entry name" value="adh_short"/>
    <property type="match status" value="1"/>
</dbReference>
<evidence type="ECO:0000256" key="1">
    <source>
        <dbReference type="ARBA" id="ARBA00006484"/>
    </source>
</evidence>
<name>A0A395MWY6_9HYPO</name>
<dbReference type="EMBL" id="PXXK01000067">
    <property type="protein sequence ID" value="RFN52416.1"/>
    <property type="molecule type" value="Genomic_DNA"/>
</dbReference>
<accession>A0A395MWY6</accession>
<dbReference type="Proteomes" id="UP000265631">
    <property type="component" value="Unassembled WGS sequence"/>
</dbReference>
<dbReference type="GO" id="GO:0016491">
    <property type="term" value="F:oxidoreductase activity"/>
    <property type="evidence" value="ECO:0007669"/>
    <property type="project" value="UniProtKB-KW"/>
</dbReference>
<dbReference type="InterPro" id="IPR036291">
    <property type="entry name" value="NAD(P)-bd_dom_sf"/>
</dbReference>
<dbReference type="PANTHER" id="PTHR43943">
    <property type="entry name" value="DEHYDROGENASE/REDUCTASE (SDR FAMILY) MEMBER 4"/>
    <property type="match status" value="1"/>
</dbReference>
<dbReference type="AlphaFoldDB" id="A0A395MWY6"/>
<dbReference type="STRING" id="2594813.A0A395MWY6"/>
<proteinExistence type="inferred from homology"/>
<keyword evidence="4" id="KW-1185">Reference proteome</keyword>
<comment type="caution">
    <text evidence="3">The sequence shown here is derived from an EMBL/GenBank/DDBJ whole genome shotgun (WGS) entry which is preliminary data.</text>
</comment>
<dbReference type="OrthoDB" id="1933717at2759"/>
<dbReference type="SUPFAM" id="SSF51735">
    <property type="entry name" value="NAD(P)-binding Rossmann-fold domains"/>
    <property type="match status" value="1"/>
</dbReference>
<dbReference type="PANTHER" id="PTHR43943:SF17">
    <property type="entry name" value="3-PHENYLPROPIONATE-DIHYDRODIOL_CINNAMIC ACID-DIHYDRODIOL DEHYDROGENASE"/>
    <property type="match status" value="1"/>
</dbReference>
<gene>
    <name evidence="3" type="ORF">FIE12Z_3347</name>
</gene>
<dbReference type="Gene3D" id="3.40.50.720">
    <property type="entry name" value="NAD(P)-binding Rossmann-like Domain"/>
    <property type="match status" value="1"/>
</dbReference>
<evidence type="ECO:0000256" key="2">
    <source>
        <dbReference type="ARBA" id="ARBA00023002"/>
    </source>
</evidence>
<evidence type="ECO:0000313" key="4">
    <source>
        <dbReference type="Proteomes" id="UP000265631"/>
    </source>
</evidence>
<dbReference type="InterPro" id="IPR002347">
    <property type="entry name" value="SDR_fam"/>
</dbReference>
<evidence type="ECO:0008006" key="5">
    <source>
        <dbReference type="Google" id="ProtNLM"/>
    </source>
</evidence>
<evidence type="ECO:0000313" key="3">
    <source>
        <dbReference type="EMBL" id="RFN52416.1"/>
    </source>
</evidence>
<protein>
    <recommendedName>
        <fullName evidence="5">Peroxisomal short-chain alcohol dehydrogenase</fullName>
    </recommendedName>
</protein>
<dbReference type="CDD" id="cd05233">
    <property type="entry name" value="SDR_c"/>
    <property type="match status" value="1"/>
</dbReference>